<reference evidence="2" key="1">
    <citation type="submission" date="2023-07" db="EMBL/GenBank/DDBJ databases">
        <title>Draft genome sequence of Agarivorans aestuarii strain ZMCS4, a CAZymes producing bacteria isolated from the marine brown algae Clodostephus spongiosus.</title>
        <authorList>
            <person name="Lorente B."/>
            <person name="Cabral C."/>
            <person name="Frias J."/>
            <person name="Faria J."/>
            <person name="Toubarro D."/>
        </authorList>
    </citation>
    <scope>NUCLEOTIDE SEQUENCE [LARGE SCALE GENOMIC DNA]</scope>
    <source>
        <strain evidence="2">ZMCS4</strain>
    </source>
</reference>
<keyword evidence="2" id="KW-1185">Reference proteome</keyword>
<proteinExistence type="predicted"/>
<comment type="caution">
    <text evidence="1">The sequence shown here is derived from an EMBL/GenBank/DDBJ whole genome shotgun (WGS) entry which is preliminary data.</text>
</comment>
<organism evidence="1 2">
    <name type="scientific">Agarivorans aestuarii</name>
    <dbReference type="NCBI Taxonomy" id="1563703"/>
    <lineage>
        <taxon>Bacteria</taxon>
        <taxon>Pseudomonadati</taxon>
        <taxon>Pseudomonadota</taxon>
        <taxon>Gammaproteobacteria</taxon>
        <taxon>Alteromonadales</taxon>
        <taxon>Alteromonadaceae</taxon>
        <taxon>Agarivorans</taxon>
    </lineage>
</organism>
<dbReference type="RefSeq" id="WP_329776070.1">
    <property type="nucleotide sequence ID" value="NZ_JAYDYW010000011.1"/>
</dbReference>
<gene>
    <name evidence="1" type="ORF">SNR37_000414</name>
</gene>
<dbReference type="Proteomes" id="UP001310248">
    <property type="component" value="Unassembled WGS sequence"/>
</dbReference>
<evidence type="ECO:0000313" key="1">
    <source>
        <dbReference type="EMBL" id="MEE1675092.1"/>
    </source>
</evidence>
<protein>
    <submittedName>
        <fullName evidence="1">Uncharacterized protein</fullName>
    </submittedName>
</protein>
<name>A0ABU7G798_9ALTE</name>
<sequence length="163" mass="18153">MRLISKILLFIFISTISFISSGNESFLFEKLQLQISKYSSKLEQCQAQRALPQLNGESIAKLKPIIEESPLALSYLSNKATNECLQPERSELAESILAALSDAKNKSTLELAKSTGKLTFGGEAESEKVFFSLPIHEQKLLLEEPSLQVPFARLETFELLIGM</sequence>
<accession>A0ABU7G798</accession>
<dbReference type="EMBL" id="JAYDYW010000011">
    <property type="protein sequence ID" value="MEE1675092.1"/>
    <property type="molecule type" value="Genomic_DNA"/>
</dbReference>
<evidence type="ECO:0000313" key="2">
    <source>
        <dbReference type="Proteomes" id="UP001310248"/>
    </source>
</evidence>